<dbReference type="Proteomes" id="UP000636709">
    <property type="component" value="Unassembled WGS sequence"/>
</dbReference>
<reference evidence="1" key="1">
    <citation type="submission" date="2020-07" db="EMBL/GenBank/DDBJ databases">
        <title>Genome sequence and genetic diversity analysis of an under-domesticated orphan crop, white fonio (Digitaria exilis).</title>
        <authorList>
            <person name="Bennetzen J.L."/>
            <person name="Chen S."/>
            <person name="Ma X."/>
            <person name="Wang X."/>
            <person name="Yssel A.E.J."/>
            <person name="Chaluvadi S.R."/>
            <person name="Johnson M."/>
            <person name="Gangashetty P."/>
            <person name="Hamidou F."/>
            <person name="Sanogo M.D."/>
            <person name="Zwaenepoel A."/>
            <person name="Wallace J."/>
            <person name="Van De Peer Y."/>
            <person name="Van Deynze A."/>
        </authorList>
    </citation>
    <scope>NUCLEOTIDE SEQUENCE</scope>
    <source>
        <tissue evidence="1">Leaves</tissue>
    </source>
</reference>
<sequence>MGRRGPLVHVFKLNEQRMEWAKVRGELGGRALFIGTLVTTMVKTNVKWMQNKTFTPRLYDWPETIQVDLIDRERQIGFCIHIDMRHNVVAHVASAYGHVDIGG</sequence>
<protein>
    <submittedName>
        <fullName evidence="1">Uncharacterized protein</fullName>
    </submittedName>
</protein>
<comment type="caution">
    <text evidence="1">The sequence shown here is derived from an EMBL/GenBank/DDBJ whole genome shotgun (WGS) entry which is preliminary data.</text>
</comment>
<dbReference type="OrthoDB" id="690783at2759"/>
<proteinExistence type="predicted"/>
<evidence type="ECO:0000313" key="2">
    <source>
        <dbReference type="Proteomes" id="UP000636709"/>
    </source>
</evidence>
<accession>A0A835B2R2</accession>
<dbReference type="AlphaFoldDB" id="A0A835B2R2"/>
<evidence type="ECO:0000313" key="1">
    <source>
        <dbReference type="EMBL" id="KAF8688316.1"/>
    </source>
</evidence>
<keyword evidence="2" id="KW-1185">Reference proteome</keyword>
<gene>
    <name evidence="1" type="ORF">HU200_042275</name>
</gene>
<organism evidence="1 2">
    <name type="scientific">Digitaria exilis</name>
    <dbReference type="NCBI Taxonomy" id="1010633"/>
    <lineage>
        <taxon>Eukaryota</taxon>
        <taxon>Viridiplantae</taxon>
        <taxon>Streptophyta</taxon>
        <taxon>Embryophyta</taxon>
        <taxon>Tracheophyta</taxon>
        <taxon>Spermatophyta</taxon>
        <taxon>Magnoliopsida</taxon>
        <taxon>Liliopsida</taxon>
        <taxon>Poales</taxon>
        <taxon>Poaceae</taxon>
        <taxon>PACMAD clade</taxon>
        <taxon>Panicoideae</taxon>
        <taxon>Panicodae</taxon>
        <taxon>Paniceae</taxon>
        <taxon>Anthephorinae</taxon>
        <taxon>Digitaria</taxon>
    </lineage>
</organism>
<dbReference type="EMBL" id="JACEFO010002029">
    <property type="protein sequence ID" value="KAF8688316.1"/>
    <property type="molecule type" value="Genomic_DNA"/>
</dbReference>
<name>A0A835B2R2_9POAL</name>